<evidence type="ECO:0000256" key="1">
    <source>
        <dbReference type="SAM" id="MobiDB-lite"/>
    </source>
</evidence>
<protein>
    <submittedName>
        <fullName evidence="2">Uncharacterized protein</fullName>
    </submittedName>
</protein>
<evidence type="ECO:0000313" key="2">
    <source>
        <dbReference type="EMBL" id="KAJ8534676.1"/>
    </source>
</evidence>
<feature type="compositionally biased region" description="Polar residues" evidence="1">
    <location>
        <begin position="18"/>
        <end position="35"/>
    </location>
</feature>
<dbReference type="AlphaFoldDB" id="A0A9Q1R005"/>
<proteinExistence type="predicted"/>
<name>A0A9Q1R005_9SOLA</name>
<gene>
    <name evidence="2" type="ORF">K7X08_016404</name>
</gene>
<reference evidence="3" key="1">
    <citation type="journal article" date="2023" name="Proc. Natl. Acad. Sci. U.S.A.">
        <title>Genomic and structural basis for evolution of tropane alkaloid biosynthesis.</title>
        <authorList>
            <person name="Wanga Y.-J."/>
            <person name="Taina T."/>
            <person name="Yua J.-Y."/>
            <person name="Lia J."/>
            <person name="Xua B."/>
            <person name="Chenc J."/>
            <person name="D'Auriad J.C."/>
            <person name="Huanga J.-P."/>
            <person name="Huanga S.-X."/>
        </authorList>
    </citation>
    <scope>NUCLEOTIDE SEQUENCE [LARGE SCALE GENOMIC DNA]</scope>
    <source>
        <strain evidence="3">cv. KIB-2019</strain>
    </source>
</reference>
<comment type="caution">
    <text evidence="2">The sequence shown here is derived from an EMBL/GenBank/DDBJ whole genome shotgun (WGS) entry which is preliminary data.</text>
</comment>
<feature type="region of interest" description="Disordered" evidence="1">
    <location>
        <begin position="1"/>
        <end position="79"/>
    </location>
</feature>
<dbReference type="Proteomes" id="UP001152561">
    <property type="component" value="Unassembled WGS sequence"/>
</dbReference>
<keyword evidence="3" id="KW-1185">Reference proteome</keyword>
<feature type="compositionally biased region" description="Low complexity" evidence="1">
    <location>
        <begin position="51"/>
        <end position="62"/>
    </location>
</feature>
<accession>A0A9Q1R005</accession>
<feature type="compositionally biased region" description="Acidic residues" evidence="1">
    <location>
        <begin position="1"/>
        <end position="14"/>
    </location>
</feature>
<evidence type="ECO:0000313" key="3">
    <source>
        <dbReference type="Proteomes" id="UP001152561"/>
    </source>
</evidence>
<organism evidence="2 3">
    <name type="scientific">Anisodus acutangulus</name>
    <dbReference type="NCBI Taxonomy" id="402998"/>
    <lineage>
        <taxon>Eukaryota</taxon>
        <taxon>Viridiplantae</taxon>
        <taxon>Streptophyta</taxon>
        <taxon>Embryophyta</taxon>
        <taxon>Tracheophyta</taxon>
        <taxon>Spermatophyta</taxon>
        <taxon>Magnoliopsida</taxon>
        <taxon>eudicotyledons</taxon>
        <taxon>Gunneridae</taxon>
        <taxon>Pentapetalae</taxon>
        <taxon>asterids</taxon>
        <taxon>lamiids</taxon>
        <taxon>Solanales</taxon>
        <taxon>Solanaceae</taxon>
        <taxon>Solanoideae</taxon>
        <taxon>Hyoscyameae</taxon>
        <taxon>Anisodus</taxon>
    </lineage>
</organism>
<sequence length="79" mass="8815">MWSDEVEEEEEEGEIPSSGHQEQSEDSITSSQQRNEMFEEAVEVEVEQAKKNVAAPTTSTKSAKSKKNDNVSSHFGKAR</sequence>
<dbReference type="EMBL" id="JAJAGQ010000019">
    <property type="protein sequence ID" value="KAJ8534676.1"/>
    <property type="molecule type" value="Genomic_DNA"/>
</dbReference>